<evidence type="ECO:0000313" key="1">
    <source>
        <dbReference type="EMBL" id="GFY71984.1"/>
    </source>
</evidence>
<sequence>MLSVFGIHPIVMVQFHQFTVDYHGHSHFVGVLELPNEEPTLIPCFLCFFYGYSGSKYQAFSTGTLHVASSEQVDGNRRYRCQVTNSLTKEKVVSVGWGSLKVVGESIGFHSSSLLKYVSNFNSNYIFQ</sequence>
<dbReference type="Proteomes" id="UP000886998">
    <property type="component" value="Unassembled WGS sequence"/>
</dbReference>
<dbReference type="EMBL" id="BMAV01019196">
    <property type="protein sequence ID" value="GFY71984.1"/>
    <property type="molecule type" value="Genomic_DNA"/>
</dbReference>
<comment type="caution">
    <text evidence="1">The sequence shown here is derived from an EMBL/GenBank/DDBJ whole genome shotgun (WGS) entry which is preliminary data.</text>
</comment>
<dbReference type="InterPro" id="IPR013783">
    <property type="entry name" value="Ig-like_fold"/>
</dbReference>
<keyword evidence="2" id="KW-1185">Reference proteome</keyword>
<dbReference type="AlphaFoldDB" id="A0A8X6YLV8"/>
<dbReference type="Gene3D" id="2.60.40.10">
    <property type="entry name" value="Immunoglobulins"/>
    <property type="match status" value="1"/>
</dbReference>
<gene>
    <name evidence="1" type="primary">AVEN_234089_1</name>
    <name evidence="1" type="ORF">TNIN_45741</name>
</gene>
<accession>A0A8X6YLV8</accession>
<name>A0A8X6YLV8_9ARAC</name>
<dbReference type="OrthoDB" id="6429098at2759"/>
<proteinExistence type="predicted"/>
<evidence type="ECO:0008006" key="3">
    <source>
        <dbReference type="Google" id="ProtNLM"/>
    </source>
</evidence>
<protein>
    <recommendedName>
        <fullName evidence="3">Ig-like domain-containing protein</fullName>
    </recommendedName>
</protein>
<organism evidence="1 2">
    <name type="scientific">Trichonephila inaurata madagascariensis</name>
    <dbReference type="NCBI Taxonomy" id="2747483"/>
    <lineage>
        <taxon>Eukaryota</taxon>
        <taxon>Metazoa</taxon>
        <taxon>Ecdysozoa</taxon>
        <taxon>Arthropoda</taxon>
        <taxon>Chelicerata</taxon>
        <taxon>Arachnida</taxon>
        <taxon>Araneae</taxon>
        <taxon>Araneomorphae</taxon>
        <taxon>Entelegynae</taxon>
        <taxon>Araneoidea</taxon>
        <taxon>Nephilidae</taxon>
        <taxon>Trichonephila</taxon>
        <taxon>Trichonephila inaurata</taxon>
    </lineage>
</organism>
<evidence type="ECO:0000313" key="2">
    <source>
        <dbReference type="Proteomes" id="UP000886998"/>
    </source>
</evidence>
<reference evidence="1" key="1">
    <citation type="submission" date="2020-08" db="EMBL/GenBank/DDBJ databases">
        <title>Multicomponent nature underlies the extraordinary mechanical properties of spider dragline silk.</title>
        <authorList>
            <person name="Kono N."/>
            <person name="Nakamura H."/>
            <person name="Mori M."/>
            <person name="Yoshida Y."/>
            <person name="Ohtoshi R."/>
            <person name="Malay A.D."/>
            <person name="Moran D.A.P."/>
            <person name="Tomita M."/>
            <person name="Numata K."/>
            <person name="Arakawa K."/>
        </authorList>
    </citation>
    <scope>NUCLEOTIDE SEQUENCE</scope>
</reference>